<reference evidence="8 9" key="1">
    <citation type="journal article" date="2018" name="Arch. Microbiol.">
        <title>New insights into the metabolic potential of the phototrophic purple bacterium Rhodopila globiformis DSM 161(T) from its draft genome sequence and evidence for a vanadium-dependent nitrogenase.</title>
        <authorList>
            <person name="Imhoff J.F."/>
            <person name="Rahn T."/>
            <person name="Kunzel S."/>
            <person name="Neulinger S.C."/>
        </authorList>
    </citation>
    <scope>NUCLEOTIDE SEQUENCE [LARGE SCALE GENOMIC DNA]</scope>
    <source>
        <strain evidence="8 9">DSM 161</strain>
    </source>
</reference>
<evidence type="ECO:0000256" key="5">
    <source>
        <dbReference type="ARBA" id="ARBA00023136"/>
    </source>
</evidence>
<feature type="transmembrane region" description="Helical" evidence="6">
    <location>
        <begin position="37"/>
        <end position="57"/>
    </location>
</feature>
<evidence type="ECO:0000256" key="4">
    <source>
        <dbReference type="ARBA" id="ARBA00022989"/>
    </source>
</evidence>
<keyword evidence="3 6" id="KW-0812">Transmembrane</keyword>
<feature type="transmembrane region" description="Helical" evidence="6">
    <location>
        <begin position="188"/>
        <end position="207"/>
    </location>
</feature>
<feature type="transmembrane region" description="Helical" evidence="6">
    <location>
        <begin position="12"/>
        <end position="31"/>
    </location>
</feature>
<dbReference type="Gene3D" id="1.10.3730.20">
    <property type="match status" value="1"/>
</dbReference>
<dbReference type="EMBL" id="NHRY01000132">
    <property type="protein sequence ID" value="PPQ34045.1"/>
    <property type="molecule type" value="Genomic_DNA"/>
</dbReference>
<evidence type="ECO:0000256" key="3">
    <source>
        <dbReference type="ARBA" id="ARBA00022692"/>
    </source>
</evidence>
<organism evidence="8 9">
    <name type="scientific">Rhodopila globiformis</name>
    <name type="common">Rhodopseudomonas globiformis</name>
    <dbReference type="NCBI Taxonomy" id="1071"/>
    <lineage>
        <taxon>Bacteria</taxon>
        <taxon>Pseudomonadati</taxon>
        <taxon>Pseudomonadota</taxon>
        <taxon>Alphaproteobacteria</taxon>
        <taxon>Acetobacterales</taxon>
        <taxon>Acetobacteraceae</taxon>
        <taxon>Rhodopila</taxon>
    </lineage>
</organism>
<dbReference type="PANTHER" id="PTHR32322">
    <property type="entry name" value="INNER MEMBRANE TRANSPORTER"/>
    <property type="match status" value="1"/>
</dbReference>
<feature type="transmembrane region" description="Helical" evidence="6">
    <location>
        <begin position="219"/>
        <end position="244"/>
    </location>
</feature>
<feature type="transmembrane region" description="Helical" evidence="6">
    <location>
        <begin position="154"/>
        <end position="176"/>
    </location>
</feature>
<evidence type="ECO:0000256" key="1">
    <source>
        <dbReference type="ARBA" id="ARBA00004651"/>
    </source>
</evidence>
<proteinExistence type="predicted"/>
<dbReference type="Proteomes" id="UP000239724">
    <property type="component" value="Unassembled WGS sequence"/>
</dbReference>
<dbReference type="InterPro" id="IPR050638">
    <property type="entry name" value="AA-Vitamin_Transporters"/>
</dbReference>
<dbReference type="InterPro" id="IPR000620">
    <property type="entry name" value="EamA_dom"/>
</dbReference>
<dbReference type="SUPFAM" id="SSF103481">
    <property type="entry name" value="Multidrug resistance efflux transporter EmrE"/>
    <property type="match status" value="2"/>
</dbReference>
<dbReference type="InterPro" id="IPR037185">
    <property type="entry name" value="EmrE-like"/>
</dbReference>
<feature type="domain" description="EamA" evidence="7">
    <location>
        <begin position="157"/>
        <end position="296"/>
    </location>
</feature>
<evidence type="ECO:0000313" key="8">
    <source>
        <dbReference type="EMBL" id="PPQ34045.1"/>
    </source>
</evidence>
<keyword evidence="9" id="KW-1185">Reference proteome</keyword>
<dbReference type="GO" id="GO:0005886">
    <property type="term" value="C:plasma membrane"/>
    <property type="evidence" value="ECO:0007669"/>
    <property type="project" value="UniProtKB-SubCell"/>
</dbReference>
<dbReference type="AlphaFoldDB" id="A0A2S6NHC0"/>
<keyword evidence="4 6" id="KW-1133">Transmembrane helix</keyword>
<evidence type="ECO:0000256" key="2">
    <source>
        <dbReference type="ARBA" id="ARBA00022475"/>
    </source>
</evidence>
<sequence length="316" mass="33694">MIPLSPSAQRAMFAFVCFVWGTTWLAMKIGIATVSPGVFAGLRWSLTGAILLSVRRLRGERVMPPPRLWPRLVFVSIVLISLNQVIQLYGLKYITAGLAAVISSALTPLALLVFTVALGQERFSPRRLGAILLGIVGVLMLFGPDAMAGTLDTWRIIGAAGVAVGTLCYALGTVLARPMMRTLEPVQLAGLTNLAGGLIMLLVALAVEPGAWASMRLHWGWPAFLGWLYLLVPGALMATTMYLLLVRDWGASRTGMYAFISPIVAVIIGCTLFNEPLDWGEAVGMALMLVGAFLALRPGAATPVPAAVKPVRSPAE</sequence>
<evidence type="ECO:0000256" key="6">
    <source>
        <dbReference type="SAM" id="Phobius"/>
    </source>
</evidence>
<dbReference type="Pfam" id="PF00892">
    <property type="entry name" value="EamA"/>
    <property type="match status" value="2"/>
</dbReference>
<dbReference type="RefSeq" id="WP_104519202.1">
    <property type="nucleotide sequence ID" value="NZ_NHRY01000132.1"/>
</dbReference>
<comment type="caution">
    <text evidence="8">The sequence shown here is derived from an EMBL/GenBank/DDBJ whole genome shotgun (WGS) entry which is preliminary data.</text>
</comment>
<gene>
    <name evidence="8" type="ORF">CCS01_12585</name>
</gene>
<feature type="transmembrane region" description="Helical" evidence="6">
    <location>
        <begin position="256"/>
        <end position="273"/>
    </location>
</feature>
<keyword evidence="5 6" id="KW-0472">Membrane</keyword>
<evidence type="ECO:0000259" key="7">
    <source>
        <dbReference type="Pfam" id="PF00892"/>
    </source>
</evidence>
<dbReference type="OrthoDB" id="20414at2"/>
<feature type="transmembrane region" description="Helical" evidence="6">
    <location>
        <begin position="69"/>
        <end position="90"/>
    </location>
</feature>
<feature type="transmembrane region" description="Helical" evidence="6">
    <location>
        <begin position="130"/>
        <end position="148"/>
    </location>
</feature>
<dbReference type="PANTHER" id="PTHR32322:SF18">
    <property type="entry name" value="S-ADENOSYLMETHIONINE_S-ADENOSYLHOMOCYSTEINE TRANSPORTER"/>
    <property type="match status" value="1"/>
</dbReference>
<evidence type="ECO:0000313" key="9">
    <source>
        <dbReference type="Proteomes" id="UP000239724"/>
    </source>
</evidence>
<feature type="transmembrane region" description="Helical" evidence="6">
    <location>
        <begin position="96"/>
        <end position="118"/>
    </location>
</feature>
<protein>
    <recommendedName>
        <fullName evidence="7">EamA domain-containing protein</fullName>
    </recommendedName>
</protein>
<accession>A0A2S6NHC0</accession>
<keyword evidence="2" id="KW-1003">Cell membrane</keyword>
<feature type="domain" description="EamA" evidence="7">
    <location>
        <begin position="13"/>
        <end position="142"/>
    </location>
</feature>
<comment type="subcellular location">
    <subcellularLocation>
        <location evidence="1">Cell membrane</location>
        <topology evidence="1">Multi-pass membrane protein</topology>
    </subcellularLocation>
</comment>
<name>A0A2S6NHC0_RHOGL</name>